<dbReference type="RefSeq" id="WP_136383455.1">
    <property type="nucleotide sequence ID" value="NZ_SSOD01000002.1"/>
</dbReference>
<accession>A0A4V3WBR5</accession>
<protein>
    <submittedName>
        <fullName evidence="1">Uncharacterized protein</fullName>
    </submittedName>
</protein>
<sequence>MSQEQKGTDLEERDGVVTMSKGRQLVALEAAWEIEALCNTLRNAVAPNDDMEHLVVRGLALRIRELARAAMSATGDEVSRTRDIARRVGCDDAEEAPA</sequence>
<reference evidence="1 2" key="1">
    <citation type="submission" date="2019-04" db="EMBL/GenBank/DDBJ databases">
        <title>Azoarcus rhizosphaerae sp. nov. isolated from rhizosphere of Ficus religiosa.</title>
        <authorList>
            <person name="Lin S.-Y."/>
            <person name="Hameed A."/>
            <person name="Hsu Y.-H."/>
            <person name="Young C.-C."/>
        </authorList>
    </citation>
    <scope>NUCLEOTIDE SEQUENCE [LARGE SCALE GENOMIC DNA]</scope>
    <source>
        <strain evidence="1 2">CC-YHH848</strain>
    </source>
</reference>
<dbReference type="EMBL" id="SSOD01000002">
    <property type="protein sequence ID" value="THF64266.1"/>
    <property type="molecule type" value="Genomic_DNA"/>
</dbReference>
<proteinExistence type="predicted"/>
<keyword evidence="2" id="KW-1185">Reference proteome</keyword>
<evidence type="ECO:0000313" key="1">
    <source>
        <dbReference type="EMBL" id="THF64266.1"/>
    </source>
</evidence>
<dbReference type="AlphaFoldDB" id="A0A4V3WBR5"/>
<dbReference type="OrthoDB" id="9986091at2"/>
<organism evidence="1 2">
    <name type="scientific">Pseudothauera rhizosphaerae</name>
    <dbReference type="NCBI Taxonomy" id="2565932"/>
    <lineage>
        <taxon>Bacteria</taxon>
        <taxon>Pseudomonadati</taxon>
        <taxon>Pseudomonadota</taxon>
        <taxon>Betaproteobacteria</taxon>
        <taxon>Rhodocyclales</taxon>
        <taxon>Zoogloeaceae</taxon>
        <taxon>Pseudothauera</taxon>
    </lineage>
</organism>
<evidence type="ECO:0000313" key="2">
    <source>
        <dbReference type="Proteomes" id="UP000307956"/>
    </source>
</evidence>
<gene>
    <name evidence="1" type="ORF">E6O51_02810</name>
</gene>
<comment type="caution">
    <text evidence="1">The sequence shown here is derived from an EMBL/GenBank/DDBJ whole genome shotgun (WGS) entry which is preliminary data.</text>
</comment>
<dbReference type="Proteomes" id="UP000307956">
    <property type="component" value="Unassembled WGS sequence"/>
</dbReference>
<name>A0A4V3WBR5_9RHOO</name>